<keyword evidence="4 9" id="KW-0694">RNA-binding</keyword>
<evidence type="ECO:0000256" key="7">
    <source>
        <dbReference type="ARBA" id="ARBA00023274"/>
    </source>
</evidence>
<gene>
    <name evidence="9 11" type="primary">ffh</name>
    <name evidence="11" type="ORF">SALLE_v1c07390</name>
</gene>
<dbReference type="HAMAP" id="MF_00306">
    <property type="entry name" value="SRP54"/>
    <property type="match status" value="1"/>
</dbReference>
<keyword evidence="2 9" id="KW-0547">Nucleotide-binding</keyword>
<dbReference type="CDD" id="cd18539">
    <property type="entry name" value="SRP_G"/>
    <property type="match status" value="1"/>
</dbReference>
<dbReference type="InterPro" id="IPR042101">
    <property type="entry name" value="SRP54_N_sf"/>
</dbReference>
<evidence type="ECO:0000256" key="4">
    <source>
        <dbReference type="ARBA" id="ARBA00022884"/>
    </source>
</evidence>
<name>A0A345Z480_9MOLU</name>
<dbReference type="Pfam" id="PF00448">
    <property type="entry name" value="SRP54"/>
    <property type="match status" value="1"/>
</dbReference>
<dbReference type="InterPro" id="IPR036891">
    <property type="entry name" value="Signal_recog_part_SRP54_M_sf"/>
</dbReference>
<protein>
    <recommendedName>
        <fullName evidence="9">Signal recognition particle protein</fullName>
        <ecNumber evidence="9">3.6.5.4</ecNumber>
    </recommendedName>
    <alternativeName>
        <fullName evidence="9">Fifty-four homolog</fullName>
    </alternativeName>
</protein>
<comment type="domain">
    <text evidence="9">Composed of three domains: the N-terminal N domain, which is responsible for interactions with the ribosome, the central G domain, which binds GTP, and the C-terminal M domain, which binds the RNA and the signal sequence of the RNC.</text>
</comment>
<evidence type="ECO:0000256" key="5">
    <source>
        <dbReference type="ARBA" id="ARBA00023134"/>
    </source>
</evidence>
<dbReference type="Proteomes" id="UP000254792">
    <property type="component" value="Chromosome"/>
</dbReference>
<feature type="binding site" evidence="9">
    <location>
        <begin position="108"/>
        <end position="115"/>
    </location>
    <ligand>
        <name>GTP</name>
        <dbReference type="ChEBI" id="CHEBI:37565"/>
    </ligand>
</feature>
<comment type="similarity">
    <text evidence="1 9">Belongs to the GTP-binding SRP family. SRP54 subfamily.</text>
</comment>
<dbReference type="InterPro" id="IPR000897">
    <property type="entry name" value="SRP54_GTPase_dom"/>
</dbReference>
<dbReference type="KEGG" id="salx:SALLE_v1c07390"/>
<reference evidence="11 12" key="1">
    <citation type="submission" date="2018-07" db="EMBL/GenBank/DDBJ databases">
        <title>Complete genome sequence of Spiroplasma alleghenense PLHS-1 (ATCC 51752).</title>
        <authorList>
            <person name="Chou L."/>
            <person name="Lee T.-Y."/>
            <person name="Tsai Y.-M."/>
            <person name="Kuo C.-H."/>
        </authorList>
    </citation>
    <scope>NUCLEOTIDE SEQUENCE [LARGE SCALE GENOMIC DNA]</scope>
    <source>
        <strain evidence="11 12">PLHS-1</strain>
    </source>
</reference>
<dbReference type="Pfam" id="PF02881">
    <property type="entry name" value="SRP54_N"/>
    <property type="match status" value="1"/>
</dbReference>
<dbReference type="Pfam" id="PF02978">
    <property type="entry name" value="SRP_SPB"/>
    <property type="match status" value="1"/>
</dbReference>
<keyword evidence="3 9" id="KW-0378">Hydrolase</keyword>
<comment type="subunit">
    <text evidence="9">Part of the signal recognition particle protein translocation system, which is composed of SRP and FtsY.</text>
</comment>
<evidence type="ECO:0000256" key="1">
    <source>
        <dbReference type="ARBA" id="ARBA00005450"/>
    </source>
</evidence>
<feature type="domain" description="SRP54-type proteins GTP-binding" evidence="10">
    <location>
        <begin position="269"/>
        <end position="282"/>
    </location>
</feature>
<evidence type="ECO:0000313" key="12">
    <source>
        <dbReference type="Proteomes" id="UP000254792"/>
    </source>
</evidence>
<dbReference type="NCBIfam" id="TIGR00959">
    <property type="entry name" value="ffh"/>
    <property type="match status" value="1"/>
</dbReference>
<sequence length="454" mass="50403">MGFGDFLANRMKKSIEKNMKKTTLTEDNIKETLREIRLTLIEADVNLEVVKEFIKKIETKATGQYISEGVRADQQMVKLVHEELVDILGKTNKPLEISKRPSVIMMVGLQGAGKTTTVGKVAHLIAKKHNKKPLAVGLDIYRPGAIDQLVEIGAKNNFATFEKGKQDPVKTAKEAMDYAEKENFDVVILDTAGRLQIDKNLMTELNNIRKAVSPQEILIVVDGMTGQDIINVTKEFDSLLKLSGVVVTKLDGDARGGATLSITSMTNLPVKFIGEGEGIGALAEFHPKRMADRILGMGDVDSLFEKATEVVDQRTMEKTMKRMFMGQFDLEDLRNQLAQVAKMGNLGGIMKMIPGAQKLTESQLEGAQKKLFVANILMNSMTLKERREPRVLKAINRKQRIIKGSGRTEKEYNDLLQQFDKGKKQVMEMTKQLKSGRMPNLGGLGKKGFGGGMF</sequence>
<dbReference type="InterPro" id="IPR003593">
    <property type="entry name" value="AAA+_ATPase"/>
</dbReference>
<dbReference type="PROSITE" id="PS00300">
    <property type="entry name" value="SRP54"/>
    <property type="match status" value="1"/>
</dbReference>
<keyword evidence="6 9" id="KW-0733">Signal recognition particle</keyword>
<dbReference type="Gene3D" id="3.40.50.300">
    <property type="entry name" value="P-loop containing nucleotide triphosphate hydrolases"/>
    <property type="match status" value="1"/>
</dbReference>
<evidence type="ECO:0000256" key="9">
    <source>
        <dbReference type="HAMAP-Rule" id="MF_00306"/>
    </source>
</evidence>
<evidence type="ECO:0000256" key="2">
    <source>
        <dbReference type="ARBA" id="ARBA00022741"/>
    </source>
</evidence>
<evidence type="ECO:0000256" key="8">
    <source>
        <dbReference type="ARBA" id="ARBA00048027"/>
    </source>
</evidence>
<dbReference type="InterPro" id="IPR004125">
    <property type="entry name" value="Signal_recog_particle_SRP54_M"/>
</dbReference>
<dbReference type="GO" id="GO:0048500">
    <property type="term" value="C:signal recognition particle"/>
    <property type="evidence" value="ECO:0007669"/>
    <property type="project" value="UniProtKB-UniRule"/>
</dbReference>
<dbReference type="AlphaFoldDB" id="A0A345Z480"/>
<evidence type="ECO:0000256" key="6">
    <source>
        <dbReference type="ARBA" id="ARBA00023135"/>
    </source>
</evidence>
<dbReference type="EMBL" id="CP031376">
    <property type="protein sequence ID" value="AXK51409.1"/>
    <property type="molecule type" value="Genomic_DNA"/>
</dbReference>
<dbReference type="RefSeq" id="WP_115558309.1">
    <property type="nucleotide sequence ID" value="NZ_CP031376.1"/>
</dbReference>
<evidence type="ECO:0000256" key="3">
    <source>
        <dbReference type="ARBA" id="ARBA00022801"/>
    </source>
</evidence>
<accession>A0A345Z480</accession>
<dbReference type="SUPFAM" id="SSF47446">
    <property type="entry name" value="Signal peptide-binding domain"/>
    <property type="match status" value="1"/>
</dbReference>
<dbReference type="Gene3D" id="1.20.120.140">
    <property type="entry name" value="Signal recognition particle SRP54, nucleotide-binding domain"/>
    <property type="match status" value="1"/>
</dbReference>
<evidence type="ECO:0000259" key="10">
    <source>
        <dbReference type="PROSITE" id="PS00300"/>
    </source>
</evidence>
<proteinExistence type="inferred from homology"/>
<organism evidence="11 12">
    <name type="scientific">Spiroplasma alleghenense</name>
    <dbReference type="NCBI Taxonomy" id="216931"/>
    <lineage>
        <taxon>Bacteria</taxon>
        <taxon>Bacillati</taxon>
        <taxon>Mycoplasmatota</taxon>
        <taxon>Mollicutes</taxon>
        <taxon>Entomoplasmatales</taxon>
        <taxon>Spiroplasmataceae</taxon>
        <taxon>Spiroplasma</taxon>
    </lineage>
</organism>
<keyword evidence="12" id="KW-1185">Reference proteome</keyword>
<evidence type="ECO:0000313" key="11">
    <source>
        <dbReference type="EMBL" id="AXK51409.1"/>
    </source>
</evidence>
<dbReference type="EC" id="3.6.5.4" evidence="9"/>
<dbReference type="GO" id="GO:0006614">
    <property type="term" value="P:SRP-dependent cotranslational protein targeting to membrane"/>
    <property type="evidence" value="ECO:0007669"/>
    <property type="project" value="InterPro"/>
</dbReference>
<dbReference type="SMART" id="SM00382">
    <property type="entry name" value="AAA"/>
    <property type="match status" value="1"/>
</dbReference>
<feature type="binding site" evidence="9">
    <location>
        <begin position="248"/>
        <end position="251"/>
    </location>
    <ligand>
        <name>GTP</name>
        <dbReference type="ChEBI" id="CHEBI:37565"/>
    </ligand>
</feature>
<dbReference type="InterPro" id="IPR004780">
    <property type="entry name" value="SRP"/>
</dbReference>
<dbReference type="OrthoDB" id="9804720at2"/>
<dbReference type="PANTHER" id="PTHR11564:SF5">
    <property type="entry name" value="SIGNAL RECOGNITION PARTICLE SUBUNIT SRP54"/>
    <property type="match status" value="1"/>
</dbReference>
<comment type="catalytic activity">
    <reaction evidence="8 9">
        <text>GTP + H2O = GDP + phosphate + H(+)</text>
        <dbReference type="Rhea" id="RHEA:19669"/>
        <dbReference type="ChEBI" id="CHEBI:15377"/>
        <dbReference type="ChEBI" id="CHEBI:15378"/>
        <dbReference type="ChEBI" id="CHEBI:37565"/>
        <dbReference type="ChEBI" id="CHEBI:43474"/>
        <dbReference type="ChEBI" id="CHEBI:58189"/>
        <dbReference type="EC" id="3.6.5.4"/>
    </reaction>
</comment>
<feature type="binding site" evidence="9">
    <location>
        <begin position="190"/>
        <end position="194"/>
    </location>
    <ligand>
        <name>GTP</name>
        <dbReference type="ChEBI" id="CHEBI:37565"/>
    </ligand>
</feature>
<comment type="function">
    <text evidence="9">Involved in targeting and insertion of nascent membrane proteins into the cytoplasmic membrane. Binds to the hydrophobic signal sequence of the ribosome-nascent chain (RNC) as it emerges from the ribosomes. The SRP-RNC complex is then targeted to the cytoplasmic membrane where it interacts with the SRP receptor FtsY.</text>
</comment>
<dbReference type="InterPro" id="IPR013822">
    <property type="entry name" value="Signal_recog_particl_SRP54_hlx"/>
</dbReference>
<keyword evidence="9" id="KW-0963">Cytoplasm</keyword>
<dbReference type="GO" id="GO:0005525">
    <property type="term" value="F:GTP binding"/>
    <property type="evidence" value="ECO:0007669"/>
    <property type="project" value="UniProtKB-UniRule"/>
</dbReference>
<dbReference type="PANTHER" id="PTHR11564">
    <property type="entry name" value="SIGNAL RECOGNITION PARTICLE 54K PROTEIN SRP54"/>
    <property type="match status" value="1"/>
</dbReference>
<keyword evidence="7 9" id="KW-0687">Ribonucleoprotein</keyword>
<comment type="subcellular location">
    <subcellularLocation>
        <location evidence="9">Cytoplasm</location>
    </subcellularLocation>
    <text evidence="9">The SRP-RNC complex is targeted to the cytoplasmic membrane.</text>
</comment>
<dbReference type="SUPFAM" id="SSF52540">
    <property type="entry name" value="P-loop containing nucleoside triphosphate hydrolases"/>
    <property type="match status" value="1"/>
</dbReference>
<dbReference type="Gene3D" id="1.10.260.30">
    <property type="entry name" value="Signal recognition particle, SRP54 subunit, M-domain"/>
    <property type="match status" value="1"/>
</dbReference>
<dbReference type="SMART" id="SM00962">
    <property type="entry name" value="SRP54"/>
    <property type="match status" value="1"/>
</dbReference>
<dbReference type="InterPro" id="IPR022941">
    <property type="entry name" value="SRP54"/>
</dbReference>
<dbReference type="SMART" id="SM00963">
    <property type="entry name" value="SRP54_N"/>
    <property type="match status" value="1"/>
</dbReference>
<dbReference type="GO" id="GO:0008312">
    <property type="term" value="F:7S RNA binding"/>
    <property type="evidence" value="ECO:0007669"/>
    <property type="project" value="InterPro"/>
</dbReference>
<keyword evidence="5 9" id="KW-0342">GTP-binding</keyword>
<dbReference type="InterPro" id="IPR027417">
    <property type="entry name" value="P-loop_NTPase"/>
</dbReference>
<dbReference type="GO" id="GO:0003924">
    <property type="term" value="F:GTPase activity"/>
    <property type="evidence" value="ECO:0007669"/>
    <property type="project" value="UniProtKB-UniRule"/>
</dbReference>